<evidence type="ECO:0000313" key="3">
    <source>
        <dbReference type="Proteomes" id="UP001218231"/>
    </source>
</evidence>
<organism evidence="2 3">
    <name type="scientific">Novosphingobium humi</name>
    <dbReference type="NCBI Taxonomy" id="2282397"/>
    <lineage>
        <taxon>Bacteria</taxon>
        <taxon>Pseudomonadati</taxon>
        <taxon>Pseudomonadota</taxon>
        <taxon>Alphaproteobacteria</taxon>
        <taxon>Sphingomonadales</taxon>
        <taxon>Sphingomonadaceae</taxon>
        <taxon>Novosphingobium</taxon>
    </lineage>
</organism>
<dbReference type="CDD" id="cd00761">
    <property type="entry name" value="Glyco_tranf_GTA_type"/>
    <property type="match status" value="1"/>
</dbReference>
<dbReference type="PANTHER" id="PTHR43685:SF2">
    <property type="entry name" value="GLYCOSYLTRANSFERASE 2-LIKE DOMAIN-CONTAINING PROTEIN"/>
    <property type="match status" value="1"/>
</dbReference>
<feature type="domain" description="Glycosyltransferase 2-like" evidence="1">
    <location>
        <begin position="7"/>
        <end position="135"/>
    </location>
</feature>
<dbReference type="SUPFAM" id="SSF53448">
    <property type="entry name" value="Nucleotide-diphospho-sugar transferases"/>
    <property type="match status" value="1"/>
</dbReference>
<sequence>MSAFDVSIIMPNYNCEPYIAQSIRSALDSVGVTVEVVFVDDASSDGSVAVARAMAEEFPGRVQVHSLEKNSGSAVARNMALRHATGRWLAVLDSDDLMYPHRLAKLIAAADAQGAAIIADDLLTFYDDGKRAPHGLLGGKHAQGGHHVSLADFVRGNPMYGPYGSLGYVKPMVRADAWRASDVWYDPALRLAQDYDFLLRLLERGLDFYLLPEPWYFYRKHSSSNSAKLKRPQIEALKVADLDFAKRIAGQADVEAARRERHASLDRALAFDALVGAIKGRQWGTALAEMLRHPDAAALLALPVRARLERFRRRRDINVQDSASAAVLSSRRLDSAGRAHLDTIAHALREKRLSPRLVQPFAPDAQTPDSFPAADLASFDQITLAGWERRGDRFVRVAQFPKSESAPEFEPLMVALSAYPALDAVLIDTPQAAEAESFLIRPVEKRLAWDEQAGTLVAA</sequence>
<accession>A0ABY7TV93</accession>
<name>A0ABY7TV93_9SPHN</name>
<dbReference type="EMBL" id="CP117417">
    <property type="protein sequence ID" value="WCT77146.1"/>
    <property type="molecule type" value="Genomic_DNA"/>
</dbReference>
<reference evidence="2 3" key="1">
    <citation type="submission" date="2023-02" db="EMBL/GenBank/DDBJ databases">
        <title>Genome sequence of Novosphingobium humi KACC 19094.</title>
        <authorList>
            <person name="Kim S."/>
            <person name="Heo J."/>
            <person name="Kwon S.-W."/>
        </authorList>
    </citation>
    <scope>NUCLEOTIDE SEQUENCE [LARGE SCALE GENOMIC DNA]</scope>
    <source>
        <strain evidence="2 3">KACC 19094</strain>
    </source>
</reference>
<keyword evidence="3" id="KW-1185">Reference proteome</keyword>
<dbReference type="Gene3D" id="3.90.550.10">
    <property type="entry name" value="Spore Coat Polysaccharide Biosynthesis Protein SpsA, Chain A"/>
    <property type="match status" value="1"/>
</dbReference>
<dbReference type="InterPro" id="IPR050834">
    <property type="entry name" value="Glycosyltransf_2"/>
</dbReference>
<dbReference type="PANTHER" id="PTHR43685">
    <property type="entry name" value="GLYCOSYLTRANSFERASE"/>
    <property type="match status" value="1"/>
</dbReference>
<dbReference type="RefSeq" id="WP_273617535.1">
    <property type="nucleotide sequence ID" value="NZ_CP117417.1"/>
</dbReference>
<evidence type="ECO:0000259" key="1">
    <source>
        <dbReference type="Pfam" id="PF00535"/>
    </source>
</evidence>
<dbReference type="InterPro" id="IPR029044">
    <property type="entry name" value="Nucleotide-diphossugar_trans"/>
</dbReference>
<proteinExistence type="predicted"/>
<dbReference type="InterPro" id="IPR001173">
    <property type="entry name" value="Glyco_trans_2-like"/>
</dbReference>
<dbReference type="Pfam" id="PF00535">
    <property type="entry name" value="Glycos_transf_2"/>
    <property type="match status" value="1"/>
</dbReference>
<dbReference type="Proteomes" id="UP001218231">
    <property type="component" value="Chromosome"/>
</dbReference>
<evidence type="ECO:0000313" key="2">
    <source>
        <dbReference type="EMBL" id="WCT77146.1"/>
    </source>
</evidence>
<gene>
    <name evidence="2" type="ORF">PQ457_14660</name>
</gene>
<protein>
    <submittedName>
        <fullName evidence="2">Glycosyltransferase family 2 protein</fullName>
    </submittedName>
</protein>